<comment type="caution">
    <text evidence="10">The sequence shown here is derived from an EMBL/GenBank/DDBJ whole genome shotgun (WGS) entry which is preliminary data.</text>
</comment>
<dbReference type="Proteomes" id="UP000030403">
    <property type="component" value="Unassembled WGS sequence"/>
</dbReference>
<dbReference type="OrthoDB" id="9784230at2"/>
<feature type="domain" description="ABC transporter substrate-binding protein PnrA-like" evidence="9">
    <location>
        <begin position="64"/>
        <end position="372"/>
    </location>
</feature>
<dbReference type="PANTHER" id="PTHR34296:SF2">
    <property type="entry name" value="ABC TRANSPORTER GUANOSINE-BINDING PROTEIN NUPN"/>
    <property type="match status" value="1"/>
</dbReference>
<accession>A0A0A5HIG6</accession>
<gene>
    <name evidence="10" type="ORF">N783_03645</name>
</gene>
<evidence type="ECO:0000256" key="3">
    <source>
        <dbReference type="ARBA" id="ARBA00022475"/>
    </source>
</evidence>
<proteinExistence type="inferred from homology"/>
<dbReference type="InterPro" id="IPR028082">
    <property type="entry name" value="Peripla_BP_I"/>
</dbReference>
<evidence type="ECO:0000256" key="4">
    <source>
        <dbReference type="ARBA" id="ARBA00022729"/>
    </source>
</evidence>
<feature type="compositionally biased region" description="Low complexity" evidence="7">
    <location>
        <begin position="40"/>
        <end position="54"/>
    </location>
</feature>
<organism evidence="10 11">
    <name type="scientific">Pontibacillus marinus BH030004 = DSM 16465</name>
    <dbReference type="NCBI Taxonomy" id="1385511"/>
    <lineage>
        <taxon>Bacteria</taxon>
        <taxon>Bacillati</taxon>
        <taxon>Bacillota</taxon>
        <taxon>Bacilli</taxon>
        <taxon>Bacillales</taxon>
        <taxon>Bacillaceae</taxon>
        <taxon>Pontibacillus</taxon>
    </lineage>
</organism>
<protein>
    <submittedName>
        <fullName evidence="10">Membrane protein</fullName>
    </submittedName>
</protein>
<dbReference type="GO" id="GO:0005886">
    <property type="term" value="C:plasma membrane"/>
    <property type="evidence" value="ECO:0007669"/>
    <property type="project" value="UniProtKB-SubCell"/>
</dbReference>
<dbReference type="InterPro" id="IPR003760">
    <property type="entry name" value="PnrA-like"/>
</dbReference>
<dbReference type="SUPFAM" id="SSF53822">
    <property type="entry name" value="Periplasmic binding protein-like I"/>
    <property type="match status" value="1"/>
</dbReference>
<evidence type="ECO:0000256" key="2">
    <source>
        <dbReference type="ARBA" id="ARBA00008610"/>
    </source>
</evidence>
<evidence type="ECO:0000256" key="8">
    <source>
        <dbReference type="SAM" id="SignalP"/>
    </source>
</evidence>
<dbReference type="EMBL" id="AVPF01000109">
    <property type="protein sequence ID" value="KGX83427.1"/>
    <property type="molecule type" value="Genomic_DNA"/>
</dbReference>
<reference evidence="10 11" key="1">
    <citation type="submission" date="2013-08" db="EMBL/GenBank/DDBJ databases">
        <authorList>
            <person name="Huang J."/>
            <person name="Wang G."/>
        </authorList>
    </citation>
    <scope>NUCLEOTIDE SEQUENCE [LARGE SCALE GENOMIC DNA]</scope>
    <source>
        <strain evidence="10 11">BH030004</strain>
    </source>
</reference>
<keyword evidence="11" id="KW-1185">Reference proteome</keyword>
<evidence type="ECO:0000256" key="7">
    <source>
        <dbReference type="SAM" id="MobiDB-lite"/>
    </source>
</evidence>
<keyword evidence="5" id="KW-0472">Membrane</keyword>
<dbReference type="Gene3D" id="3.40.50.2300">
    <property type="match status" value="2"/>
</dbReference>
<dbReference type="eggNOG" id="COG1744">
    <property type="taxonomic scope" value="Bacteria"/>
</dbReference>
<evidence type="ECO:0000256" key="1">
    <source>
        <dbReference type="ARBA" id="ARBA00004193"/>
    </source>
</evidence>
<evidence type="ECO:0000259" key="9">
    <source>
        <dbReference type="Pfam" id="PF02608"/>
    </source>
</evidence>
<comment type="similarity">
    <text evidence="2">Belongs to the BMP lipoprotein family.</text>
</comment>
<keyword evidence="3" id="KW-1003">Cell membrane</keyword>
<dbReference type="RefSeq" id="WP_027447515.1">
    <property type="nucleotide sequence ID" value="NZ_AULJ01000067.1"/>
</dbReference>
<dbReference type="Pfam" id="PF02608">
    <property type="entry name" value="Bmp"/>
    <property type="match status" value="1"/>
</dbReference>
<feature type="signal peptide" evidence="8">
    <location>
        <begin position="1"/>
        <end position="21"/>
    </location>
</feature>
<feature type="compositionally biased region" description="Acidic residues" evidence="7">
    <location>
        <begin position="29"/>
        <end position="39"/>
    </location>
</feature>
<feature type="region of interest" description="Disordered" evidence="7">
    <location>
        <begin position="26"/>
        <end position="60"/>
    </location>
</feature>
<dbReference type="AlphaFoldDB" id="A0A0A5HIG6"/>
<comment type="subcellular location">
    <subcellularLocation>
        <location evidence="1">Cell membrane</location>
        <topology evidence="1">Lipid-anchor</topology>
    </subcellularLocation>
</comment>
<keyword evidence="6" id="KW-0449">Lipoprotein</keyword>
<evidence type="ECO:0000313" key="11">
    <source>
        <dbReference type="Proteomes" id="UP000030403"/>
    </source>
</evidence>
<keyword evidence="4 8" id="KW-0732">Signal</keyword>
<dbReference type="PROSITE" id="PS51257">
    <property type="entry name" value="PROKAR_LIPOPROTEIN"/>
    <property type="match status" value="1"/>
</dbReference>
<evidence type="ECO:0000313" key="10">
    <source>
        <dbReference type="EMBL" id="KGX83427.1"/>
    </source>
</evidence>
<evidence type="ECO:0000256" key="5">
    <source>
        <dbReference type="ARBA" id="ARBA00023136"/>
    </source>
</evidence>
<evidence type="ECO:0000256" key="6">
    <source>
        <dbReference type="ARBA" id="ARBA00023288"/>
    </source>
</evidence>
<sequence length="384" mass="41429">MKQRRFLLVFALILAIGMILGACGSSEETGGENNEENNNSEENNNGEEGSNNEGNSEEGNSDFTVAMVTDVGGVDDKSFNQSAWEGLQAFGKENGLEKGPNGYNYAQSESDADYLPNITRLVKKDYNLIYGIGYLLNDAISQAAERFPETNFAIVDSVVDKSNVASITFKEHQGSFLVGVAAAKKTESNKVGFVGGVEGDLIKKFESGFRAGVKSVNPDITVDVKYAGGFANADKGKVIANTMYKSGIDVIYHASGATGNGVFSEAKDIKNSNPDEKVWVIGVDRDQYAEGQIGDHNVTLTSMVKRVDVAVQDISTKAMNGNFPGGEIVKYGLDDDAISVAPTNKEAYTDEIKQAVQEWKKKIVNGDIEVPSTREELQSYLDSL</sequence>
<dbReference type="CDD" id="cd06354">
    <property type="entry name" value="PBP1_PrnA-like"/>
    <property type="match status" value="1"/>
</dbReference>
<feature type="chain" id="PRO_5038792471" evidence="8">
    <location>
        <begin position="22"/>
        <end position="384"/>
    </location>
</feature>
<dbReference type="PANTHER" id="PTHR34296">
    <property type="entry name" value="TRANSCRIPTIONAL ACTIVATOR PROTEIN MED"/>
    <property type="match status" value="1"/>
</dbReference>
<name>A0A0A5HIG6_9BACI</name>
<dbReference type="InterPro" id="IPR050957">
    <property type="entry name" value="BMP_lipoprotein"/>
</dbReference>
<dbReference type="STRING" id="1385511.GCA_000425225_04027"/>